<organism evidence="6 7">
    <name type="scientific">Litoreibacter roseus</name>
    <dbReference type="NCBI Taxonomy" id="2601869"/>
    <lineage>
        <taxon>Bacteria</taxon>
        <taxon>Pseudomonadati</taxon>
        <taxon>Pseudomonadota</taxon>
        <taxon>Alphaproteobacteria</taxon>
        <taxon>Rhodobacterales</taxon>
        <taxon>Roseobacteraceae</taxon>
        <taxon>Litoreibacter</taxon>
    </lineage>
</organism>
<dbReference type="AlphaFoldDB" id="A0A6N6JLV8"/>
<feature type="domain" description="ATP-grasp" evidence="5">
    <location>
        <begin position="118"/>
        <end position="325"/>
    </location>
</feature>
<dbReference type="Gene3D" id="3.30.1490.20">
    <property type="entry name" value="ATP-grasp fold, A domain"/>
    <property type="match status" value="1"/>
</dbReference>
<keyword evidence="3" id="KW-0067">ATP-binding</keyword>
<evidence type="ECO:0000256" key="3">
    <source>
        <dbReference type="PROSITE-ProRule" id="PRU00409"/>
    </source>
</evidence>
<name>A0A6N6JLV8_9RHOB</name>
<feature type="compositionally biased region" description="Basic and acidic residues" evidence="4">
    <location>
        <begin position="343"/>
        <end position="353"/>
    </location>
</feature>
<dbReference type="GO" id="GO:0046872">
    <property type="term" value="F:metal ion binding"/>
    <property type="evidence" value="ECO:0007669"/>
    <property type="project" value="InterPro"/>
</dbReference>
<feature type="region of interest" description="Disordered" evidence="4">
    <location>
        <begin position="333"/>
        <end position="353"/>
    </location>
</feature>
<gene>
    <name evidence="6" type="ORF">KIN_43670</name>
</gene>
<dbReference type="InterPro" id="IPR011761">
    <property type="entry name" value="ATP-grasp"/>
</dbReference>
<dbReference type="Proteomes" id="UP000436822">
    <property type="component" value="Unassembled WGS sequence"/>
</dbReference>
<evidence type="ECO:0000259" key="5">
    <source>
        <dbReference type="PROSITE" id="PS50975"/>
    </source>
</evidence>
<dbReference type="GO" id="GO:0005524">
    <property type="term" value="F:ATP binding"/>
    <property type="evidence" value="ECO:0007669"/>
    <property type="project" value="UniProtKB-UniRule"/>
</dbReference>
<comment type="caution">
    <text evidence="6">The sequence shown here is derived from an EMBL/GenBank/DDBJ whole genome shotgun (WGS) entry which is preliminary data.</text>
</comment>
<dbReference type="EMBL" id="BLJE01000010">
    <property type="protein sequence ID" value="GFE67293.1"/>
    <property type="molecule type" value="Genomic_DNA"/>
</dbReference>
<dbReference type="InterPro" id="IPR011095">
    <property type="entry name" value="Dala_Dala_lig_C"/>
</dbReference>
<dbReference type="Gene3D" id="3.30.470.20">
    <property type="entry name" value="ATP-grasp fold, B domain"/>
    <property type="match status" value="1"/>
</dbReference>
<comment type="similarity">
    <text evidence="1">Belongs to the D-alanine--D-alanine ligase family.</text>
</comment>
<protein>
    <submittedName>
        <fullName evidence="6">D-alanine--D-alanine ligase</fullName>
    </submittedName>
</protein>
<dbReference type="InterPro" id="IPR013815">
    <property type="entry name" value="ATP_grasp_subdomain_1"/>
</dbReference>
<dbReference type="RefSeq" id="WP_159811117.1">
    <property type="nucleotide sequence ID" value="NZ_BLJE01000010.1"/>
</dbReference>
<reference evidence="6 7" key="1">
    <citation type="submission" date="2019-12" db="EMBL/GenBank/DDBJ databases">
        <title>Litoreibacter badius sp. nov., a novel bacteriochlorophyll a-containing bacterium in the genus Litoreibacter.</title>
        <authorList>
            <person name="Kanamuro M."/>
            <person name="Takabe Y."/>
            <person name="Mori K."/>
            <person name="Takaichi S."/>
            <person name="Hanada S."/>
        </authorList>
    </citation>
    <scope>NUCLEOTIDE SEQUENCE [LARGE SCALE GENOMIC DNA]</scope>
    <source>
        <strain evidence="6 7">K6</strain>
    </source>
</reference>
<dbReference type="PROSITE" id="PS50975">
    <property type="entry name" value="ATP_GRASP"/>
    <property type="match status" value="1"/>
</dbReference>
<keyword evidence="7" id="KW-1185">Reference proteome</keyword>
<dbReference type="OrthoDB" id="9813261at2"/>
<dbReference type="Pfam" id="PF07478">
    <property type="entry name" value="Dala_Dala_lig_C"/>
    <property type="match status" value="1"/>
</dbReference>
<dbReference type="PANTHER" id="PTHR23132:SF23">
    <property type="entry name" value="D-ALANINE--D-ALANINE LIGASE B"/>
    <property type="match status" value="1"/>
</dbReference>
<evidence type="ECO:0000313" key="6">
    <source>
        <dbReference type="EMBL" id="GFE67293.1"/>
    </source>
</evidence>
<dbReference type="PANTHER" id="PTHR23132">
    <property type="entry name" value="D-ALANINE--D-ALANINE LIGASE"/>
    <property type="match status" value="1"/>
</dbReference>
<keyword evidence="3" id="KW-0547">Nucleotide-binding</keyword>
<evidence type="ECO:0000256" key="1">
    <source>
        <dbReference type="ARBA" id="ARBA00010871"/>
    </source>
</evidence>
<dbReference type="GO" id="GO:0008716">
    <property type="term" value="F:D-alanine-D-alanine ligase activity"/>
    <property type="evidence" value="ECO:0007669"/>
    <property type="project" value="InterPro"/>
</dbReference>
<evidence type="ECO:0000256" key="2">
    <source>
        <dbReference type="ARBA" id="ARBA00022598"/>
    </source>
</evidence>
<dbReference type="SUPFAM" id="SSF56059">
    <property type="entry name" value="Glutathione synthetase ATP-binding domain-like"/>
    <property type="match status" value="1"/>
</dbReference>
<keyword evidence="2 6" id="KW-0436">Ligase</keyword>
<evidence type="ECO:0000256" key="4">
    <source>
        <dbReference type="SAM" id="MobiDB-lite"/>
    </source>
</evidence>
<sequence>MTRRAVLITSVTDEQGRRYGFAENELGEFDKVEDLDVLFDLVEKAGFQPIFAGHGRDLATALIEHTPCLVWNLNQGLYGRAREAEAPALCEMLGFELLGSGSWTAMLTQDKLAATLLVEKAGIAGLAVPRTIAIDEPGHLGQVDALSAEIRWFIKPRFEGSSRGIDNQAMHADGKALKARAGEVLDRWGPVLIQDFIDGIDISANALTDDLGVLTPLAPIVIDTETGFDCIDMKADYTNLRRRQLPLSELHPEHIPAVKRIISDLSRLFHARDYFRTDLRLDPRTGRIVFLEANLTPTFADHDEFILGAKLDGQSLDDVVKCILGAGDRRLQARKKKSTKNPPIEHRSIQNAH</sequence>
<accession>A0A6N6JLV8</accession>
<evidence type="ECO:0000313" key="7">
    <source>
        <dbReference type="Proteomes" id="UP000436822"/>
    </source>
</evidence>
<proteinExistence type="inferred from homology"/>